<protein>
    <submittedName>
        <fullName evidence="1">Type VI secretion system (T6SS) effector Tae4 (Amidase)</fullName>
    </submittedName>
</protein>
<reference evidence="1 2" key="1">
    <citation type="submission" date="2018-08" db="EMBL/GenBank/DDBJ databases">
        <title>Genomic Encyclopedia of Archaeal and Bacterial Type Strains, Phase II (KMG-II): from individual species to whole genera.</title>
        <authorList>
            <person name="Goeker M."/>
        </authorList>
    </citation>
    <scope>NUCLEOTIDE SEQUENCE [LARGE SCALE GENOMIC DNA]</scope>
    <source>
        <strain evidence="1 2">DSM 5002</strain>
    </source>
</reference>
<dbReference type="Proteomes" id="UP000266273">
    <property type="component" value="Unassembled WGS sequence"/>
</dbReference>
<gene>
    <name evidence="1" type="ORF">BXY53_1629</name>
</gene>
<keyword evidence="2" id="KW-1185">Reference proteome</keyword>
<organism evidence="1 2">
    <name type="scientific">Dichotomicrobium thermohalophilum</name>
    <dbReference type="NCBI Taxonomy" id="933063"/>
    <lineage>
        <taxon>Bacteria</taxon>
        <taxon>Pseudomonadati</taxon>
        <taxon>Pseudomonadota</taxon>
        <taxon>Alphaproteobacteria</taxon>
        <taxon>Hyphomicrobiales</taxon>
        <taxon>Hyphomicrobiaceae</taxon>
        <taxon>Dichotomicrobium</taxon>
    </lineage>
</organism>
<proteinExistence type="predicted"/>
<comment type="caution">
    <text evidence="1">The sequence shown here is derived from an EMBL/GenBank/DDBJ whole genome shotgun (WGS) entry which is preliminary data.</text>
</comment>
<name>A0A397Q6E2_9HYPH</name>
<dbReference type="AlphaFoldDB" id="A0A397Q6E2"/>
<evidence type="ECO:0000313" key="2">
    <source>
        <dbReference type="Proteomes" id="UP000266273"/>
    </source>
</evidence>
<dbReference type="Pfam" id="PF14113">
    <property type="entry name" value="Tae4"/>
    <property type="match status" value="1"/>
</dbReference>
<evidence type="ECO:0000313" key="1">
    <source>
        <dbReference type="EMBL" id="RIA56523.1"/>
    </source>
</evidence>
<dbReference type="EMBL" id="QXDF01000001">
    <property type="protein sequence ID" value="RIA56523.1"/>
    <property type="molecule type" value="Genomic_DNA"/>
</dbReference>
<sequence>MVNFSDLWDKHPTNLGNQMPCRTDGVSNFANQCAIRLGVCLRDAGVTPDKINGAITCRYARNTGHDDGDMHYIRAKELANALRGARIEGMSSTIELTNPADFANELDGRTGIIFFNGYWWRTSDTSRPTGDHIDLWNGWRTTAKMLLPWFGWLGGYDKSGQIWFWEVS</sequence>
<dbReference type="InterPro" id="IPR025562">
    <property type="entry name" value="Tae4"/>
</dbReference>
<dbReference type="Gene3D" id="3.90.1720.80">
    <property type="match status" value="1"/>
</dbReference>
<dbReference type="RefSeq" id="WP_119061307.1">
    <property type="nucleotide sequence ID" value="NZ_QXDF01000001.1"/>
</dbReference>
<accession>A0A397Q6E2</accession>
<dbReference type="OrthoDB" id="1262040at2"/>